<dbReference type="GO" id="GO:0005576">
    <property type="term" value="C:extracellular region"/>
    <property type="evidence" value="ECO:0007669"/>
    <property type="project" value="UniProtKB-SubCell"/>
</dbReference>
<evidence type="ECO:0000256" key="3">
    <source>
        <dbReference type="ARBA" id="ARBA00022670"/>
    </source>
</evidence>
<dbReference type="InterPro" id="IPR045051">
    <property type="entry name" value="SBT"/>
</dbReference>
<evidence type="ECO:0000256" key="5">
    <source>
        <dbReference type="ARBA" id="ARBA00022801"/>
    </source>
</evidence>
<keyword evidence="3 9" id="KW-0645">Protease</keyword>
<keyword evidence="4" id="KW-0732">Signal</keyword>
<dbReference type="Gene3D" id="3.40.50.200">
    <property type="entry name" value="Peptidase S8/S53 domain"/>
    <property type="match status" value="2"/>
</dbReference>
<dbReference type="EMBL" id="SMOL01000231">
    <property type="protein sequence ID" value="KAB2622592.1"/>
    <property type="molecule type" value="Genomic_DNA"/>
</dbReference>
<dbReference type="GO" id="GO:0006508">
    <property type="term" value="P:proteolysis"/>
    <property type="evidence" value="ECO:0007669"/>
    <property type="project" value="UniProtKB-KW"/>
</dbReference>
<comment type="caution">
    <text evidence="7">Lacks conserved residue(s) required for the propagation of feature annotation.</text>
</comment>
<dbReference type="GO" id="GO:0004252">
    <property type="term" value="F:serine-type endopeptidase activity"/>
    <property type="evidence" value="ECO:0007669"/>
    <property type="project" value="InterPro"/>
</dbReference>
<dbReference type="InterPro" id="IPR036852">
    <property type="entry name" value="Peptidase_S8/S53_dom_sf"/>
</dbReference>
<dbReference type="OrthoDB" id="1304287at2759"/>
<evidence type="ECO:0000313" key="10">
    <source>
        <dbReference type="Proteomes" id="UP000327157"/>
    </source>
</evidence>
<protein>
    <submittedName>
        <fullName evidence="9">Subtilisin-like protease SDD1</fullName>
    </submittedName>
</protein>
<keyword evidence="6" id="KW-0720">Serine protease</keyword>
<reference evidence="10" key="2">
    <citation type="submission" date="2019-10" db="EMBL/GenBank/DDBJ databases">
        <title>A de novo genome assembly of a pear dwarfing rootstock.</title>
        <authorList>
            <person name="Wang F."/>
            <person name="Wang J."/>
            <person name="Li S."/>
            <person name="Zhang Y."/>
            <person name="Fang M."/>
            <person name="Ma L."/>
            <person name="Zhao Y."/>
            <person name="Jiang S."/>
        </authorList>
    </citation>
    <scope>NUCLEOTIDE SEQUENCE [LARGE SCALE GENOMIC DNA]</scope>
</reference>
<dbReference type="Proteomes" id="UP000327157">
    <property type="component" value="Chromosome 4"/>
</dbReference>
<accession>A0A5N5H8Z5</accession>
<evidence type="ECO:0000259" key="8">
    <source>
        <dbReference type="Pfam" id="PF00082"/>
    </source>
</evidence>
<comment type="caution">
    <text evidence="9">The sequence shown here is derived from an EMBL/GenBank/DDBJ whole genome shotgun (WGS) entry which is preliminary data.</text>
</comment>
<dbReference type="PROSITE" id="PS00136">
    <property type="entry name" value="SUBTILASE_ASP"/>
    <property type="match status" value="1"/>
</dbReference>
<dbReference type="InterPro" id="IPR015500">
    <property type="entry name" value="Peptidase_S8_subtilisin-rel"/>
</dbReference>
<evidence type="ECO:0000313" key="9">
    <source>
        <dbReference type="EMBL" id="KAB2622592.1"/>
    </source>
</evidence>
<keyword evidence="5" id="KW-0378">Hydrolase</keyword>
<feature type="domain" description="Peptidase S8/S53" evidence="8">
    <location>
        <begin position="95"/>
        <end position="243"/>
    </location>
</feature>
<evidence type="ECO:0000256" key="4">
    <source>
        <dbReference type="ARBA" id="ARBA00022729"/>
    </source>
</evidence>
<dbReference type="AlphaFoldDB" id="A0A5N5H8Z5"/>
<evidence type="ECO:0000256" key="2">
    <source>
        <dbReference type="ARBA" id="ARBA00011073"/>
    </source>
</evidence>
<dbReference type="SUPFAM" id="SSF52743">
    <property type="entry name" value="Subtilisin-like"/>
    <property type="match status" value="1"/>
</dbReference>
<comment type="subcellular location">
    <subcellularLocation>
        <location evidence="1">Secreted</location>
    </subcellularLocation>
</comment>
<gene>
    <name evidence="9" type="ORF">D8674_024774</name>
</gene>
<keyword evidence="10" id="KW-1185">Reference proteome</keyword>
<dbReference type="PROSITE" id="PS51892">
    <property type="entry name" value="SUBTILASE"/>
    <property type="match status" value="1"/>
</dbReference>
<organism evidence="9 10">
    <name type="scientific">Pyrus ussuriensis x Pyrus communis</name>
    <dbReference type="NCBI Taxonomy" id="2448454"/>
    <lineage>
        <taxon>Eukaryota</taxon>
        <taxon>Viridiplantae</taxon>
        <taxon>Streptophyta</taxon>
        <taxon>Embryophyta</taxon>
        <taxon>Tracheophyta</taxon>
        <taxon>Spermatophyta</taxon>
        <taxon>Magnoliopsida</taxon>
        <taxon>eudicotyledons</taxon>
        <taxon>Gunneridae</taxon>
        <taxon>Pentapetalae</taxon>
        <taxon>rosids</taxon>
        <taxon>fabids</taxon>
        <taxon>Rosales</taxon>
        <taxon>Rosaceae</taxon>
        <taxon>Amygdaloideae</taxon>
        <taxon>Maleae</taxon>
        <taxon>Pyrus</taxon>
    </lineage>
</organism>
<comment type="similarity">
    <text evidence="2 7">Belongs to the peptidase S8 family.</text>
</comment>
<dbReference type="InterPro" id="IPR023827">
    <property type="entry name" value="Peptidase_S8_Asp-AS"/>
</dbReference>
<reference evidence="9 10" key="3">
    <citation type="submission" date="2019-11" db="EMBL/GenBank/DDBJ databases">
        <title>A de novo genome assembly of a pear dwarfing rootstock.</title>
        <authorList>
            <person name="Wang F."/>
            <person name="Wang J."/>
            <person name="Li S."/>
            <person name="Zhang Y."/>
            <person name="Fang M."/>
            <person name="Ma L."/>
            <person name="Zhao Y."/>
            <person name="Jiang S."/>
        </authorList>
    </citation>
    <scope>NUCLEOTIDE SEQUENCE [LARGE SCALE GENOMIC DNA]</scope>
    <source>
        <strain evidence="9">S2</strain>
        <tissue evidence="9">Leaf</tissue>
    </source>
</reference>
<evidence type="ECO:0000256" key="1">
    <source>
        <dbReference type="ARBA" id="ARBA00004613"/>
    </source>
</evidence>
<proteinExistence type="inferred from homology"/>
<reference evidence="9 10" key="1">
    <citation type="submission" date="2019-09" db="EMBL/GenBank/DDBJ databases">
        <authorList>
            <person name="Ou C."/>
        </authorList>
    </citation>
    <scope>NUCLEOTIDE SEQUENCE [LARGE SCALE GENOMIC DNA]</scope>
    <source>
        <strain evidence="9">S2</strain>
        <tissue evidence="9">Leaf</tissue>
    </source>
</reference>
<sequence>MEKTEAWQISEGQWLYSLVGNRCDGGAATWERRERRGAAASARAVEILALNFVGEFDSDDAWLQSALFDRLSWYFQRGVGSVGSRCGLWKQTNYGEGVIIGLLDTGIGPDHPSFSDKGVPPLPAKWKGKCDFNRTVCNNKLIGAQNFVGAEEGNITGNPFDLVGHGTHTSSTTSGNFVEGAIIFGEANGNILAGLDAAVEDGIDVLSLSLRGPSLPFYDDVIASDAFTSIKKGIFFNCAAGNHYKSLSNEAP</sequence>
<evidence type="ECO:0000256" key="7">
    <source>
        <dbReference type="PROSITE-ProRule" id="PRU01240"/>
    </source>
</evidence>
<dbReference type="Pfam" id="PF00082">
    <property type="entry name" value="Peptidase_S8"/>
    <property type="match status" value="1"/>
</dbReference>
<dbReference type="PANTHER" id="PTHR10795">
    <property type="entry name" value="PROPROTEIN CONVERTASE SUBTILISIN/KEXIN"/>
    <property type="match status" value="1"/>
</dbReference>
<dbReference type="InterPro" id="IPR000209">
    <property type="entry name" value="Peptidase_S8/S53_dom"/>
</dbReference>
<dbReference type="PRINTS" id="PR00723">
    <property type="entry name" value="SUBTILISIN"/>
</dbReference>
<evidence type="ECO:0000256" key="6">
    <source>
        <dbReference type="ARBA" id="ARBA00022825"/>
    </source>
</evidence>
<name>A0A5N5H8Z5_9ROSA</name>